<dbReference type="EMBL" id="VSSQ01010278">
    <property type="protein sequence ID" value="MPM43899.1"/>
    <property type="molecule type" value="Genomic_DNA"/>
</dbReference>
<proteinExistence type="predicted"/>
<dbReference type="EC" id="3.5.4.9" evidence="3"/>
<comment type="caution">
    <text evidence="3">The sequence shown here is derived from an EMBL/GenBank/DDBJ whole genome shotgun (WGS) entry which is preliminary data.</text>
</comment>
<keyword evidence="3" id="KW-0378">Hydrolase</keyword>
<gene>
    <name evidence="3" type="primary">fchA_11</name>
    <name evidence="3" type="ORF">SDC9_90576</name>
</gene>
<keyword evidence="1" id="KW-1133">Transmembrane helix</keyword>
<dbReference type="GO" id="GO:0004477">
    <property type="term" value="F:methenyltetrahydrofolate cyclohydrolase activity"/>
    <property type="evidence" value="ECO:0007669"/>
    <property type="project" value="UniProtKB-EC"/>
</dbReference>
<dbReference type="SUPFAM" id="SSF101262">
    <property type="entry name" value="Methenyltetrahydrofolate cyclohydrolase-like"/>
    <property type="match status" value="1"/>
</dbReference>
<protein>
    <submittedName>
        <fullName evidence="3">Methenyltetrahydrofolate cyclohydrolase</fullName>
        <ecNumber evidence="3">3.5.4.9</ecNumber>
    </submittedName>
</protein>
<organism evidence="3">
    <name type="scientific">bioreactor metagenome</name>
    <dbReference type="NCBI Taxonomy" id="1076179"/>
    <lineage>
        <taxon>unclassified sequences</taxon>
        <taxon>metagenomes</taxon>
        <taxon>ecological metagenomes</taxon>
    </lineage>
</organism>
<feature type="transmembrane region" description="Helical" evidence="1">
    <location>
        <begin position="27"/>
        <end position="47"/>
    </location>
</feature>
<evidence type="ECO:0000259" key="2">
    <source>
        <dbReference type="Pfam" id="PF04961"/>
    </source>
</evidence>
<feature type="domain" description="Cyclodeaminase/cyclohydrolase" evidence="2">
    <location>
        <begin position="7"/>
        <end position="187"/>
    </location>
</feature>
<dbReference type="AlphaFoldDB" id="A0A644ZSB9"/>
<accession>A0A644ZSB9</accession>
<dbReference type="InterPro" id="IPR036178">
    <property type="entry name" value="Formintransfe-cycloase-like_sf"/>
</dbReference>
<keyword evidence="1" id="KW-0812">Transmembrane</keyword>
<dbReference type="InterPro" id="IPR007044">
    <property type="entry name" value="Cyclodeamin/CycHdrlase"/>
</dbReference>
<sequence length="209" mass="22123">MIFEKMTVEDFINELASDSPAPGGGSVAALCGALASALAVMVGNLTIGKQKYQDGWESAENAISEGEKLKSEFINLMNKDTDSFNLFMAAMKMSKTTEAEKIIRAEAIENAAKIATETPLTTLETCVSLMDAVELMAAHGNPNAVSDAGVAALLAESAGRAAAYNVMINLPGIKDRDFSDKCRERMNAALEIIGRRSSKVAAIIGNSLK</sequence>
<dbReference type="Pfam" id="PF04961">
    <property type="entry name" value="FTCD_C"/>
    <property type="match status" value="1"/>
</dbReference>
<evidence type="ECO:0000313" key="3">
    <source>
        <dbReference type="EMBL" id="MPM43899.1"/>
    </source>
</evidence>
<keyword evidence="1" id="KW-0472">Membrane</keyword>
<name>A0A644ZSB9_9ZZZZ</name>
<reference evidence="3" key="1">
    <citation type="submission" date="2019-08" db="EMBL/GenBank/DDBJ databases">
        <authorList>
            <person name="Kucharzyk K."/>
            <person name="Murdoch R.W."/>
            <person name="Higgins S."/>
            <person name="Loffler F."/>
        </authorList>
    </citation>
    <scope>NUCLEOTIDE SEQUENCE</scope>
</reference>
<dbReference type="Gene3D" id="1.20.120.680">
    <property type="entry name" value="Formiminotetrahydrofolate cyclodeaminase monomer, up-and-down helical bundle"/>
    <property type="match status" value="1"/>
</dbReference>
<evidence type="ECO:0000256" key="1">
    <source>
        <dbReference type="SAM" id="Phobius"/>
    </source>
</evidence>